<accession>A0AAV5BK49</accession>
<reference evidence="2" key="1">
    <citation type="journal article" date="2018" name="DNA Res.">
        <title>Multiple hybrid de novo genome assembly of finger millet, an orphan allotetraploid crop.</title>
        <authorList>
            <person name="Hatakeyama M."/>
            <person name="Aluri S."/>
            <person name="Balachadran M.T."/>
            <person name="Sivarajan S.R."/>
            <person name="Patrignani A."/>
            <person name="Gruter S."/>
            <person name="Poveda L."/>
            <person name="Shimizu-Inatsugi R."/>
            <person name="Baeten J."/>
            <person name="Francoijs K.J."/>
            <person name="Nataraja K.N."/>
            <person name="Reddy Y.A.N."/>
            <person name="Phadnis S."/>
            <person name="Ravikumar R.L."/>
            <person name="Schlapbach R."/>
            <person name="Sreeman S.M."/>
            <person name="Shimizu K.K."/>
        </authorList>
    </citation>
    <scope>NUCLEOTIDE SEQUENCE</scope>
</reference>
<name>A0AAV5BK49_ELECO</name>
<dbReference type="PANTHER" id="PTHR34145">
    <property type="entry name" value="OS02G0105600 PROTEIN"/>
    <property type="match status" value="1"/>
</dbReference>
<dbReference type="AlphaFoldDB" id="A0AAV5BK49"/>
<evidence type="ECO:0000313" key="2">
    <source>
        <dbReference type="EMBL" id="GJM86791.1"/>
    </source>
</evidence>
<organism evidence="2 3">
    <name type="scientific">Eleusine coracana subsp. coracana</name>
    <dbReference type="NCBI Taxonomy" id="191504"/>
    <lineage>
        <taxon>Eukaryota</taxon>
        <taxon>Viridiplantae</taxon>
        <taxon>Streptophyta</taxon>
        <taxon>Embryophyta</taxon>
        <taxon>Tracheophyta</taxon>
        <taxon>Spermatophyta</taxon>
        <taxon>Magnoliopsida</taxon>
        <taxon>Liliopsida</taxon>
        <taxon>Poales</taxon>
        <taxon>Poaceae</taxon>
        <taxon>PACMAD clade</taxon>
        <taxon>Chloridoideae</taxon>
        <taxon>Cynodonteae</taxon>
        <taxon>Eleusininae</taxon>
        <taxon>Eleusine</taxon>
    </lineage>
</organism>
<comment type="caution">
    <text evidence="2">The sequence shown here is derived from an EMBL/GenBank/DDBJ whole genome shotgun (WGS) entry which is preliminary data.</text>
</comment>
<feature type="domain" description="At1g61320/AtMIF1 LRR" evidence="1">
    <location>
        <begin position="4"/>
        <end position="204"/>
    </location>
</feature>
<evidence type="ECO:0000259" key="1">
    <source>
        <dbReference type="Pfam" id="PF23622"/>
    </source>
</evidence>
<sequence>MPPIKKLFVSCDGAAFYARTKFPFSMPNLEALSICSREQVVNTPMVNSKFLHLKVLNIIIGGHAYDLLSLVSFFDSSPSLETFTLNVNHCLYCKDTVTKWNYHLDLRTVPEHHHDKLKHVEIINFSSAKSLIEFTCHILLSTRSLERLTLDTTLGFSRCSASESGECLPMRKDALAEAHRTLLVVQTYIKPNVFPTVELKALGPYRRRHVKLSLYY</sequence>
<dbReference type="PANTHER" id="PTHR34145:SF34">
    <property type="entry name" value="OS05G0571700 PROTEIN"/>
    <property type="match status" value="1"/>
</dbReference>
<protein>
    <recommendedName>
        <fullName evidence="1">At1g61320/AtMIF1 LRR domain-containing protein</fullName>
    </recommendedName>
</protein>
<keyword evidence="3" id="KW-1185">Reference proteome</keyword>
<dbReference type="InterPro" id="IPR055357">
    <property type="entry name" value="LRR_At1g61320_AtMIF1"/>
</dbReference>
<gene>
    <name evidence="2" type="primary">ga02683</name>
    <name evidence="2" type="ORF">PR202_ga02683</name>
</gene>
<dbReference type="InterPro" id="IPR053772">
    <property type="entry name" value="At1g61320/At1g61330-like"/>
</dbReference>
<proteinExistence type="predicted"/>
<dbReference type="Proteomes" id="UP001054889">
    <property type="component" value="Unassembled WGS sequence"/>
</dbReference>
<dbReference type="Pfam" id="PF23622">
    <property type="entry name" value="LRR_At1g61320_AtMIF1"/>
    <property type="match status" value="1"/>
</dbReference>
<reference evidence="2" key="2">
    <citation type="submission" date="2021-12" db="EMBL/GenBank/DDBJ databases">
        <title>Resequencing data analysis of finger millet.</title>
        <authorList>
            <person name="Hatakeyama M."/>
            <person name="Aluri S."/>
            <person name="Balachadran M.T."/>
            <person name="Sivarajan S.R."/>
            <person name="Poveda L."/>
            <person name="Shimizu-Inatsugi R."/>
            <person name="Schlapbach R."/>
            <person name="Sreeman S.M."/>
            <person name="Shimizu K.K."/>
        </authorList>
    </citation>
    <scope>NUCLEOTIDE SEQUENCE</scope>
</reference>
<evidence type="ECO:0000313" key="3">
    <source>
        <dbReference type="Proteomes" id="UP001054889"/>
    </source>
</evidence>
<dbReference type="EMBL" id="BQKI01000001">
    <property type="protein sequence ID" value="GJM86791.1"/>
    <property type="molecule type" value="Genomic_DNA"/>
</dbReference>